<reference evidence="3 4" key="1">
    <citation type="submission" date="2022-09" db="EMBL/GenBank/DDBJ databases">
        <authorList>
            <person name="Palmer J.M."/>
        </authorList>
    </citation>
    <scope>NUCLEOTIDE SEQUENCE [LARGE SCALE GENOMIC DNA]</scope>
    <source>
        <strain evidence="3 4">DSM 7382</strain>
    </source>
</reference>
<evidence type="ECO:0000259" key="2">
    <source>
        <dbReference type="Pfam" id="PF08549"/>
    </source>
</evidence>
<dbReference type="InterPro" id="IPR013859">
    <property type="entry name" value="Ssr4_N"/>
</dbReference>
<feature type="compositionally biased region" description="Basic and acidic residues" evidence="1">
    <location>
        <begin position="215"/>
        <end position="225"/>
    </location>
</feature>
<feature type="compositionally biased region" description="Basic and acidic residues" evidence="1">
    <location>
        <begin position="313"/>
        <end position="324"/>
    </location>
</feature>
<organism evidence="3 4">
    <name type="scientific">Cerrena zonata</name>
    <dbReference type="NCBI Taxonomy" id="2478898"/>
    <lineage>
        <taxon>Eukaryota</taxon>
        <taxon>Fungi</taxon>
        <taxon>Dikarya</taxon>
        <taxon>Basidiomycota</taxon>
        <taxon>Agaricomycotina</taxon>
        <taxon>Agaricomycetes</taxon>
        <taxon>Polyporales</taxon>
        <taxon>Cerrenaceae</taxon>
        <taxon>Cerrena</taxon>
    </lineage>
</organism>
<dbReference type="EMBL" id="JASBNA010000007">
    <property type="protein sequence ID" value="KAK7689955.1"/>
    <property type="molecule type" value="Genomic_DNA"/>
</dbReference>
<accession>A0AAW0G976</accession>
<evidence type="ECO:0000313" key="4">
    <source>
        <dbReference type="Proteomes" id="UP001385951"/>
    </source>
</evidence>
<dbReference type="GO" id="GO:0006338">
    <property type="term" value="P:chromatin remodeling"/>
    <property type="evidence" value="ECO:0007669"/>
    <property type="project" value="InterPro"/>
</dbReference>
<feature type="region of interest" description="Disordered" evidence="1">
    <location>
        <begin position="313"/>
        <end position="344"/>
    </location>
</feature>
<name>A0AAW0G976_9APHY</name>
<dbReference type="AlphaFoldDB" id="A0AAW0G976"/>
<keyword evidence="4" id="KW-1185">Reference proteome</keyword>
<comment type="caution">
    <text evidence="3">The sequence shown here is derived from an EMBL/GenBank/DDBJ whole genome shotgun (WGS) entry which is preliminary data.</text>
</comment>
<feature type="domain" description="SWI/SNF and RSC complexes subunit Ssr4 N-terminal" evidence="2">
    <location>
        <begin position="18"/>
        <end position="139"/>
    </location>
</feature>
<protein>
    <recommendedName>
        <fullName evidence="2">SWI/SNF and RSC complexes subunit Ssr4 N-terminal domain-containing protein</fullName>
    </recommendedName>
</protein>
<proteinExistence type="predicted"/>
<evidence type="ECO:0000313" key="3">
    <source>
        <dbReference type="EMBL" id="KAK7689955.1"/>
    </source>
</evidence>
<sequence>MSHGDGLCLRFPENLGIHASLSHEHAANMLLRAIQISQSTPYSWSYIDRPSDGQLYLIYVPPQMSFPIDGIRYQDSETSYRIPVGAGREMEIAEIKFGFIPNHDQVAYRVRRRYRILKGGHPQLILIHYSRGQSIAIAPSLNTPIRVYPLRTPNEPPVFVLGERSGHKAFPQQAGGVPRPDRQPSLPGGMGPMGVPHMMNQQAMLAQQNQRMEALERGARERERSGSMNARQQARETEEDFFLDDSDLVTSRSLAVARYRRNHEFMNEVFMHAGFGMLKEKADPKPSFSIFDKKDLESKIANLATEVEDLKRKAAERQAARQAEEDYQVGDVSMEPLSGEGIAV</sequence>
<dbReference type="Pfam" id="PF08549">
    <property type="entry name" value="SWI-SNF_Ssr4_N"/>
    <property type="match status" value="1"/>
</dbReference>
<feature type="region of interest" description="Disordered" evidence="1">
    <location>
        <begin position="169"/>
        <end position="190"/>
    </location>
</feature>
<dbReference type="Proteomes" id="UP001385951">
    <property type="component" value="Unassembled WGS sequence"/>
</dbReference>
<evidence type="ECO:0000256" key="1">
    <source>
        <dbReference type="SAM" id="MobiDB-lite"/>
    </source>
</evidence>
<feature type="region of interest" description="Disordered" evidence="1">
    <location>
        <begin position="215"/>
        <end position="238"/>
    </location>
</feature>
<gene>
    <name evidence="3" type="ORF">QCA50_006595</name>
</gene>